<dbReference type="Proteomes" id="UP001599542">
    <property type="component" value="Unassembled WGS sequence"/>
</dbReference>
<evidence type="ECO:0008006" key="3">
    <source>
        <dbReference type="Google" id="ProtNLM"/>
    </source>
</evidence>
<protein>
    <recommendedName>
        <fullName evidence="3">Lipoprotein</fullName>
    </recommendedName>
</protein>
<organism evidence="1 2">
    <name type="scientific">Kitasatospora phosalacinea</name>
    <dbReference type="NCBI Taxonomy" id="2065"/>
    <lineage>
        <taxon>Bacteria</taxon>
        <taxon>Bacillati</taxon>
        <taxon>Actinomycetota</taxon>
        <taxon>Actinomycetes</taxon>
        <taxon>Kitasatosporales</taxon>
        <taxon>Streptomycetaceae</taxon>
        <taxon>Kitasatospora</taxon>
    </lineage>
</organism>
<dbReference type="RefSeq" id="WP_380322673.1">
    <property type="nucleotide sequence ID" value="NZ_JBHYPW010000018.1"/>
</dbReference>
<dbReference type="EMBL" id="JBHYPX010000015">
    <property type="protein sequence ID" value="MFE1352347.1"/>
    <property type="molecule type" value="Genomic_DNA"/>
</dbReference>
<evidence type="ECO:0000313" key="2">
    <source>
        <dbReference type="Proteomes" id="UP001599542"/>
    </source>
</evidence>
<name>A0ABW6GHZ4_9ACTN</name>
<keyword evidence="2" id="KW-1185">Reference proteome</keyword>
<gene>
    <name evidence="1" type="ORF">ACFW6T_10190</name>
</gene>
<proteinExistence type="predicted"/>
<accession>A0ABW6GHZ4</accession>
<reference evidence="1 2" key="1">
    <citation type="submission" date="2024-09" db="EMBL/GenBank/DDBJ databases">
        <title>The Natural Products Discovery Center: Release of the First 8490 Sequenced Strains for Exploring Actinobacteria Biosynthetic Diversity.</title>
        <authorList>
            <person name="Kalkreuter E."/>
            <person name="Kautsar S.A."/>
            <person name="Yang D."/>
            <person name="Bader C.D."/>
            <person name="Teijaro C.N."/>
            <person name="Fluegel L."/>
            <person name="Davis C.M."/>
            <person name="Simpson J.R."/>
            <person name="Lauterbach L."/>
            <person name="Steele A.D."/>
            <person name="Gui C."/>
            <person name="Meng S."/>
            <person name="Li G."/>
            <person name="Viehrig K."/>
            <person name="Ye F."/>
            <person name="Su P."/>
            <person name="Kiefer A.F."/>
            <person name="Nichols A."/>
            <person name="Cepeda A.J."/>
            <person name="Yan W."/>
            <person name="Fan B."/>
            <person name="Jiang Y."/>
            <person name="Adhikari A."/>
            <person name="Zheng C.-J."/>
            <person name="Schuster L."/>
            <person name="Cowan T.M."/>
            <person name="Smanski M.J."/>
            <person name="Chevrette M.G."/>
            <person name="De Carvalho L.P.S."/>
            <person name="Shen B."/>
        </authorList>
    </citation>
    <scope>NUCLEOTIDE SEQUENCE [LARGE SCALE GENOMIC DNA]</scope>
    <source>
        <strain evidence="1 2">NPDC058753</strain>
    </source>
</reference>
<sequence length="421" mass="43633">MTAGAALLGGGLVACSTVEQLNAGEKLQNAFDKLGDARTIKIDLSLDASPADLVAFGEAVDEPIEKQAADLLSDLSISVSVSYDKPLKDLKGFDSGCGAAGEAGGGTEGAAIGYALNSKKDGKTYADVRVVGDKAYLKADVRGIAELAGEDPGEIDRALEEMPAEAAPLKELFDGKWVSVGLDDFKELSGQMTGAGPGAGVNEDEPALDPSVLQHFCDSVKGALADNVTLKDLGKTGDADVIRVSAPIRPLVKSLYDSFSTVAEDLPGYSDGVLPGDGALDGVPNRNFHADVELKDGQARAVTFDLAQFADQEGWTAHLPLRIGISGGGDGVTAPTGATDLGLDKLQEMFAAMDEASGYEDDTAYPGDEDFGSGFDTPALPLTESEYAQLEDLGIDRETAEELNQGGLGFLQIKALGPELV</sequence>
<evidence type="ECO:0000313" key="1">
    <source>
        <dbReference type="EMBL" id="MFE1352347.1"/>
    </source>
</evidence>
<comment type="caution">
    <text evidence="1">The sequence shown here is derived from an EMBL/GenBank/DDBJ whole genome shotgun (WGS) entry which is preliminary data.</text>
</comment>